<sequence length="51" mass="6014">MESTKQAEQVMRVRDTKIVNSEKQVEGKSKCGNECENCKICFYQRERENEV</sequence>
<dbReference type="Proteomes" id="UP000190042">
    <property type="component" value="Unassembled WGS sequence"/>
</dbReference>
<dbReference type="EMBL" id="FUYJ01000010">
    <property type="protein sequence ID" value="SKB06171.1"/>
    <property type="molecule type" value="Genomic_DNA"/>
</dbReference>
<protein>
    <submittedName>
        <fullName evidence="1">Uncharacterized protein</fullName>
    </submittedName>
</protein>
<evidence type="ECO:0000313" key="2">
    <source>
        <dbReference type="Proteomes" id="UP000190042"/>
    </source>
</evidence>
<dbReference type="AlphaFoldDB" id="A0A1T4YXZ0"/>
<name>A0A1T4YXZ0_9BACL</name>
<keyword evidence="2" id="KW-1185">Reference proteome</keyword>
<gene>
    <name evidence="1" type="ORF">SAMN04244570_0119</name>
</gene>
<accession>A0A1T4YXZ0</accession>
<organism evidence="1 2">
    <name type="scientific">Sporosarcina newyorkensis</name>
    <dbReference type="NCBI Taxonomy" id="759851"/>
    <lineage>
        <taxon>Bacteria</taxon>
        <taxon>Bacillati</taxon>
        <taxon>Bacillota</taxon>
        <taxon>Bacilli</taxon>
        <taxon>Bacillales</taxon>
        <taxon>Caryophanaceae</taxon>
        <taxon>Sporosarcina</taxon>
    </lineage>
</organism>
<reference evidence="2" key="1">
    <citation type="submission" date="2017-02" db="EMBL/GenBank/DDBJ databases">
        <authorList>
            <person name="Varghese N."/>
            <person name="Submissions S."/>
        </authorList>
    </citation>
    <scope>NUCLEOTIDE SEQUENCE [LARGE SCALE GENOMIC DNA]</scope>
    <source>
        <strain evidence="2">DSM 23966</strain>
    </source>
</reference>
<proteinExistence type="predicted"/>
<evidence type="ECO:0000313" key="1">
    <source>
        <dbReference type="EMBL" id="SKB06171.1"/>
    </source>
</evidence>